<evidence type="ECO:0000259" key="7">
    <source>
        <dbReference type="Pfam" id="PF13735"/>
    </source>
</evidence>
<protein>
    <submittedName>
        <fullName evidence="8">HD domain-containing protein</fullName>
    </submittedName>
</protein>
<dbReference type="EMBL" id="QRZM01000002">
    <property type="protein sequence ID" value="RGV77293.1"/>
    <property type="molecule type" value="Genomic_DNA"/>
</dbReference>
<dbReference type="GO" id="GO:0000166">
    <property type="term" value="F:nucleotide binding"/>
    <property type="evidence" value="ECO:0007669"/>
    <property type="project" value="UniProtKB-KW"/>
</dbReference>
<evidence type="ECO:0000313" key="9">
    <source>
        <dbReference type="Proteomes" id="UP000284543"/>
    </source>
</evidence>
<dbReference type="InterPro" id="IPR032810">
    <property type="entry name" value="CCA-adding_enz_C"/>
</dbReference>
<comment type="caution">
    <text evidence="8">The sequence shown here is derived from an EMBL/GenBank/DDBJ whole genome shotgun (WGS) entry which is preliminary data.</text>
</comment>
<evidence type="ECO:0000256" key="6">
    <source>
        <dbReference type="ARBA" id="ARBA00022884"/>
    </source>
</evidence>
<accession>A0A412ZB26</accession>
<dbReference type="CDD" id="cd00077">
    <property type="entry name" value="HDc"/>
    <property type="match status" value="1"/>
</dbReference>
<dbReference type="KEGG" id="cbol:CGC65_17320"/>
<dbReference type="SUPFAM" id="SSF109604">
    <property type="entry name" value="HD-domain/PDEase-like"/>
    <property type="match status" value="1"/>
</dbReference>
<dbReference type="PANTHER" id="PTHR47545">
    <property type="entry name" value="MULTIFUNCTIONAL CCA PROTEIN"/>
    <property type="match status" value="1"/>
</dbReference>
<evidence type="ECO:0000256" key="3">
    <source>
        <dbReference type="ARBA" id="ARBA00022723"/>
    </source>
</evidence>
<dbReference type="AlphaFoldDB" id="A0A412ZB26"/>
<dbReference type="GO" id="GO:0003723">
    <property type="term" value="F:RNA binding"/>
    <property type="evidence" value="ECO:0007669"/>
    <property type="project" value="UniProtKB-KW"/>
</dbReference>
<dbReference type="Gene3D" id="1.10.3090.10">
    <property type="entry name" value="cca-adding enzyme, domain 2"/>
    <property type="match status" value="1"/>
</dbReference>
<name>A0A412ZB26_9FIRM</name>
<dbReference type="InterPro" id="IPR050124">
    <property type="entry name" value="tRNA_CCA-adding_enzyme"/>
</dbReference>
<dbReference type="Gene3D" id="1.10.246.80">
    <property type="match status" value="1"/>
</dbReference>
<proteinExistence type="predicted"/>
<gene>
    <name evidence="8" type="ORF">DWW02_06300</name>
</gene>
<dbReference type="GO" id="GO:0008033">
    <property type="term" value="P:tRNA processing"/>
    <property type="evidence" value="ECO:0007669"/>
    <property type="project" value="UniProtKB-KW"/>
</dbReference>
<evidence type="ECO:0000256" key="5">
    <source>
        <dbReference type="ARBA" id="ARBA00022842"/>
    </source>
</evidence>
<dbReference type="InterPro" id="IPR003607">
    <property type="entry name" value="HD/PDEase_dom"/>
</dbReference>
<dbReference type="GO" id="GO:0016779">
    <property type="term" value="F:nucleotidyltransferase activity"/>
    <property type="evidence" value="ECO:0007669"/>
    <property type="project" value="UniProtKB-KW"/>
</dbReference>
<evidence type="ECO:0000256" key="1">
    <source>
        <dbReference type="ARBA" id="ARBA00022694"/>
    </source>
</evidence>
<keyword evidence="3" id="KW-0479">Metal-binding</keyword>
<evidence type="ECO:0000313" key="8">
    <source>
        <dbReference type="EMBL" id="RGV77293.1"/>
    </source>
</evidence>
<keyword evidence="6" id="KW-0694">RNA-binding</keyword>
<evidence type="ECO:0000256" key="2">
    <source>
        <dbReference type="ARBA" id="ARBA00022695"/>
    </source>
</evidence>
<feature type="domain" description="CCA-adding enzyme C-terminal" evidence="7">
    <location>
        <begin position="118"/>
        <end position="255"/>
    </location>
</feature>
<sequence length="264" mass="30331">MNCNHDIPISAACIIKELELRGWEFTQGQNLEMDNWQHILFTVVPELKTMCGFQQNNPYHVYDVWQHTAAALRAAGDDPVVALTILFHDIGKPECYTEDEDGRGHFYGHGPVSARITNQVMKRLKFDEETIDTVVELVRYHDSDLHEKRRSIRTWLDRLGEKQFRRLLEVRRCDVSGQNPACLAERLARIHRLEALLDEVVEQTGQFHIKDLDINGSDLIQIGYTPGSSIGSTLSKLADQVVEGVMENKRDILLREAGRWLIRE</sequence>
<dbReference type="RefSeq" id="WP_002564640.1">
    <property type="nucleotide sequence ID" value="NZ_CABKUK010000001.1"/>
</dbReference>
<dbReference type="GO" id="GO:0046872">
    <property type="term" value="F:metal ion binding"/>
    <property type="evidence" value="ECO:0007669"/>
    <property type="project" value="UniProtKB-KW"/>
</dbReference>
<keyword evidence="4" id="KW-0547">Nucleotide-binding</keyword>
<dbReference type="Proteomes" id="UP000284543">
    <property type="component" value="Unassembled WGS sequence"/>
</dbReference>
<keyword evidence="5" id="KW-0460">Magnesium</keyword>
<evidence type="ECO:0000256" key="4">
    <source>
        <dbReference type="ARBA" id="ARBA00022741"/>
    </source>
</evidence>
<keyword evidence="2" id="KW-0548">Nucleotidyltransferase</keyword>
<keyword evidence="2" id="KW-0808">Transferase</keyword>
<organism evidence="8 9">
    <name type="scientific">Enterocloster bolteae</name>
    <dbReference type="NCBI Taxonomy" id="208479"/>
    <lineage>
        <taxon>Bacteria</taxon>
        <taxon>Bacillati</taxon>
        <taxon>Bacillota</taxon>
        <taxon>Clostridia</taxon>
        <taxon>Lachnospirales</taxon>
        <taxon>Lachnospiraceae</taxon>
        <taxon>Enterocloster</taxon>
    </lineage>
</organism>
<dbReference type="Pfam" id="PF13735">
    <property type="entry name" value="tRNA_NucTran2_2"/>
    <property type="match status" value="1"/>
</dbReference>
<reference evidence="8 9" key="1">
    <citation type="submission" date="2018-08" db="EMBL/GenBank/DDBJ databases">
        <title>A genome reference for cultivated species of the human gut microbiota.</title>
        <authorList>
            <person name="Zou Y."/>
            <person name="Xue W."/>
            <person name="Luo G."/>
        </authorList>
    </citation>
    <scope>NUCLEOTIDE SEQUENCE [LARGE SCALE GENOMIC DNA]</scope>
    <source>
        <strain evidence="8 9">AF14-18</strain>
    </source>
</reference>
<keyword evidence="1" id="KW-0819">tRNA processing</keyword>